<dbReference type="CDD" id="cd03524">
    <property type="entry name" value="RPA2_OBF_family"/>
    <property type="match status" value="1"/>
</dbReference>
<evidence type="ECO:0000259" key="5">
    <source>
        <dbReference type="Pfam" id="PF10451"/>
    </source>
</evidence>
<comment type="subcellular location">
    <subcellularLocation>
        <location evidence="1">Chromosome</location>
        <location evidence="1">Telomere</location>
    </subcellularLocation>
</comment>
<evidence type="ECO:0000256" key="3">
    <source>
        <dbReference type="ARBA" id="ARBA00022895"/>
    </source>
</evidence>
<dbReference type="GO" id="GO:0000781">
    <property type="term" value="C:chromosome, telomeric region"/>
    <property type="evidence" value="ECO:0007669"/>
    <property type="project" value="UniProtKB-SubCell"/>
</dbReference>
<reference evidence="6" key="1">
    <citation type="submission" date="2023-06" db="EMBL/GenBank/DDBJ databases">
        <title>Genome-scale phylogeny and comparative genomics of the fungal order Sordariales.</title>
        <authorList>
            <consortium name="Lawrence Berkeley National Laboratory"/>
            <person name="Hensen N."/>
            <person name="Bonometti L."/>
            <person name="Westerberg I."/>
            <person name="Brannstrom I.O."/>
            <person name="Guillou S."/>
            <person name="Cros-Aarteil S."/>
            <person name="Calhoun S."/>
            <person name="Haridas S."/>
            <person name="Kuo A."/>
            <person name="Mondo S."/>
            <person name="Pangilinan J."/>
            <person name="Riley R."/>
            <person name="Labutti K."/>
            <person name="Andreopoulos B."/>
            <person name="Lipzen A."/>
            <person name="Chen C."/>
            <person name="Yanf M."/>
            <person name="Daum C."/>
            <person name="Ng V."/>
            <person name="Clum A."/>
            <person name="Steindorff A."/>
            <person name="Ohm R."/>
            <person name="Martin F."/>
            <person name="Silar P."/>
            <person name="Natvig D."/>
            <person name="Lalanne C."/>
            <person name="Gautier V."/>
            <person name="Ament-Velasquez S.L."/>
            <person name="Kruys A."/>
            <person name="Hutchinson M.I."/>
            <person name="Powell A.J."/>
            <person name="Barry K."/>
            <person name="Miller A.N."/>
            <person name="Grigoriev I.V."/>
            <person name="Debuchy R."/>
            <person name="Gladieux P."/>
            <person name="Thoren M.H."/>
            <person name="Johannesson H."/>
        </authorList>
    </citation>
    <scope>NUCLEOTIDE SEQUENCE</scope>
    <source>
        <strain evidence="6">CBS 540.89</strain>
    </source>
</reference>
<dbReference type="SUPFAM" id="SSF50249">
    <property type="entry name" value="Nucleic acid-binding proteins"/>
    <property type="match status" value="1"/>
</dbReference>
<dbReference type="Proteomes" id="UP001172159">
    <property type="component" value="Unassembled WGS sequence"/>
</dbReference>
<evidence type="ECO:0000313" key="6">
    <source>
        <dbReference type="EMBL" id="KAK0742340.1"/>
    </source>
</evidence>
<dbReference type="Gene3D" id="2.40.50.140">
    <property type="entry name" value="Nucleic acid-binding proteins"/>
    <property type="match status" value="1"/>
</dbReference>
<feature type="region of interest" description="Disordered" evidence="4">
    <location>
        <begin position="437"/>
        <end position="624"/>
    </location>
</feature>
<feature type="compositionally biased region" description="Basic and acidic residues" evidence="4">
    <location>
        <begin position="193"/>
        <end position="219"/>
    </location>
</feature>
<evidence type="ECO:0000256" key="2">
    <source>
        <dbReference type="ARBA" id="ARBA00022454"/>
    </source>
</evidence>
<name>A0AA40EN21_9PEZI</name>
<feature type="compositionally biased region" description="Basic and acidic residues" evidence="4">
    <location>
        <begin position="284"/>
        <end position="322"/>
    </location>
</feature>
<feature type="region of interest" description="Disordered" evidence="4">
    <location>
        <begin position="193"/>
        <end position="239"/>
    </location>
</feature>
<dbReference type="EMBL" id="JAUKTV010000003">
    <property type="protein sequence ID" value="KAK0742340.1"/>
    <property type="molecule type" value="Genomic_DNA"/>
</dbReference>
<feature type="region of interest" description="Disordered" evidence="4">
    <location>
        <begin position="254"/>
        <end position="391"/>
    </location>
</feature>
<evidence type="ECO:0000313" key="7">
    <source>
        <dbReference type="Proteomes" id="UP001172159"/>
    </source>
</evidence>
<feature type="compositionally biased region" description="Basic and acidic residues" evidence="4">
    <location>
        <begin position="335"/>
        <end position="351"/>
    </location>
</feature>
<gene>
    <name evidence="6" type="ORF">B0T21DRAFT_409161</name>
</gene>
<proteinExistence type="predicted"/>
<protein>
    <recommendedName>
        <fullName evidence="5">CST complex subunit Stn1 N-terminal domain-containing protein</fullName>
    </recommendedName>
</protein>
<evidence type="ECO:0000256" key="1">
    <source>
        <dbReference type="ARBA" id="ARBA00004574"/>
    </source>
</evidence>
<keyword evidence="3" id="KW-0779">Telomere</keyword>
<dbReference type="InterPro" id="IPR012340">
    <property type="entry name" value="NA-bd_OB-fold"/>
</dbReference>
<keyword evidence="7" id="KW-1185">Reference proteome</keyword>
<evidence type="ECO:0000256" key="4">
    <source>
        <dbReference type="SAM" id="MobiDB-lite"/>
    </source>
</evidence>
<feature type="compositionally biased region" description="Low complexity" evidence="4">
    <location>
        <begin position="366"/>
        <end position="380"/>
    </location>
</feature>
<comment type="caution">
    <text evidence="6">The sequence shown here is derived from an EMBL/GenBank/DDBJ whole genome shotgun (WGS) entry which is preliminary data.</text>
</comment>
<feature type="compositionally biased region" description="Polar residues" evidence="4">
    <location>
        <begin position="558"/>
        <end position="567"/>
    </location>
</feature>
<feature type="domain" description="CST complex subunit Stn1 N-terminal" evidence="5">
    <location>
        <begin position="48"/>
        <end position="204"/>
    </location>
</feature>
<dbReference type="AlphaFoldDB" id="A0AA40EN21"/>
<feature type="compositionally biased region" description="Basic and acidic residues" evidence="4">
    <location>
        <begin position="495"/>
        <end position="510"/>
    </location>
</feature>
<keyword evidence="2" id="KW-0158">Chromosome</keyword>
<sequence length="624" mass="70182">MTTPGGAPPELEFYPQYCFHLSPTIGRWCHLQATDIAALTFNPGFEGQDVYFYLNHPIKWARIAGVVVAIQEFAHRIIYTIDDSSGATIECVVATPPQFPAVTNYKNTPANANTSADGRPLPKVDGPIDVGHIIDIKGGITVFRDVKQIRAEKVTHLRTTEQEAVFWEKIALLRKEVLCRPWALDPREVRKLRREEEGRVSKQKRTGLERESKRRRLEEDTMEQDESGGRARRANRTGLEKGARIDGVVVADVAKDGRHSHHHRTGLERQATTRTEIQDGEPGSPERRPRKTGLEPRGRSGEEKVDGRPTTRSRQPFERPDLDETLSSSHIQHRTGLERQRSSRSRTRDESVLSSYQPRRTGLEKSSALATANDTTLNTSRLTGLERRSSRKNEYGITTSVILPRKTGLEKPSILEVSDDTTLSTIRLTGLEKRCNRSLEHEPASTLHSRKTGLEKMTSSRRQNATKGATMLFTDGRPHRTGLERATTNRATEAYSRKTDLERQSGRGQEKQASYPSLGPRPTGLEPRQKMSEQNSNPRQPLITGLERQSERRVLMVKNSQSDQQPQEQEKCENKTTTPRSSSIRRPDSQILVRGKGRLTGLEKVTKPITRGPPVTDKYDAAGL</sequence>
<organism evidence="6 7">
    <name type="scientific">Apiosordaria backusii</name>
    <dbReference type="NCBI Taxonomy" id="314023"/>
    <lineage>
        <taxon>Eukaryota</taxon>
        <taxon>Fungi</taxon>
        <taxon>Dikarya</taxon>
        <taxon>Ascomycota</taxon>
        <taxon>Pezizomycotina</taxon>
        <taxon>Sordariomycetes</taxon>
        <taxon>Sordariomycetidae</taxon>
        <taxon>Sordariales</taxon>
        <taxon>Lasiosphaeriaceae</taxon>
        <taxon>Apiosordaria</taxon>
    </lineage>
</organism>
<accession>A0AA40EN21</accession>
<dbReference type="InterPro" id="IPR018856">
    <property type="entry name" value="Stn1_N"/>
</dbReference>
<feature type="compositionally biased region" description="Polar residues" evidence="4">
    <location>
        <begin position="575"/>
        <end position="584"/>
    </location>
</feature>
<dbReference type="Pfam" id="PF10451">
    <property type="entry name" value="Stn1"/>
    <property type="match status" value="1"/>
</dbReference>